<dbReference type="OrthoDB" id="7996580at2"/>
<evidence type="ECO:0000313" key="1">
    <source>
        <dbReference type="EMBL" id="GEP12753.1"/>
    </source>
</evidence>
<dbReference type="InterPro" id="IPR045389">
    <property type="entry name" value="DUF6522"/>
</dbReference>
<dbReference type="RefSeq" id="WP_147049090.1">
    <property type="nucleotide sequence ID" value="NZ_BJZV01000066.1"/>
</dbReference>
<proteinExistence type="predicted"/>
<organism evidence="1 2">
    <name type="scientific">Methylobacterium gnaphalii</name>
    <dbReference type="NCBI Taxonomy" id="1010610"/>
    <lineage>
        <taxon>Bacteria</taxon>
        <taxon>Pseudomonadati</taxon>
        <taxon>Pseudomonadota</taxon>
        <taxon>Alphaproteobacteria</taxon>
        <taxon>Hyphomicrobiales</taxon>
        <taxon>Methylobacteriaceae</taxon>
        <taxon>Methylobacterium</taxon>
    </lineage>
</organism>
<dbReference type="Pfam" id="PF20132">
    <property type="entry name" value="DUF6522"/>
    <property type="match status" value="1"/>
</dbReference>
<accession>A0A512JS85</accession>
<dbReference type="EMBL" id="BJZV01000066">
    <property type="protein sequence ID" value="GEP12753.1"/>
    <property type="molecule type" value="Genomic_DNA"/>
</dbReference>
<reference evidence="1 2" key="1">
    <citation type="submission" date="2019-07" db="EMBL/GenBank/DDBJ databases">
        <title>Whole genome shotgun sequence of Methylobacterium gnaphalii NBRC 107716.</title>
        <authorList>
            <person name="Hosoyama A."/>
            <person name="Uohara A."/>
            <person name="Ohji S."/>
            <person name="Ichikawa N."/>
        </authorList>
    </citation>
    <scope>NUCLEOTIDE SEQUENCE [LARGE SCALE GENOMIC DNA]</scope>
    <source>
        <strain evidence="1 2">NBRC 107716</strain>
    </source>
</reference>
<dbReference type="AlphaFoldDB" id="A0A512JS85"/>
<dbReference type="Proteomes" id="UP000321750">
    <property type="component" value="Unassembled WGS sequence"/>
</dbReference>
<gene>
    <name evidence="1" type="ORF">MGN01_45980</name>
</gene>
<name>A0A512JS85_9HYPH</name>
<protein>
    <submittedName>
        <fullName evidence="1">Uncharacterized protein</fullName>
    </submittedName>
</protein>
<sequence length="83" mass="8954">MHLALDTGGAWLVDPDELAGRLGIATSHLLSQMRRGLLTSRIEPGRDEDEGRYRVTVQAENAGWEGIFDGSGALLSECALCAR</sequence>
<evidence type="ECO:0000313" key="2">
    <source>
        <dbReference type="Proteomes" id="UP000321750"/>
    </source>
</evidence>
<comment type="caution">
    <text evidence="1">The sequence shown here is derived from an EMBL/GenBank/DDBJ whole genome shotgun (WGS) entry which is preliminary data.</text>
</comment>
<keyword evidence="2" id="KW-1185">Reference proteome</keyword>